<dbReference type="EMBL" id="LBFC01000022">
    <property type="protein sequence ID" value="ONN26694.1"/>
    <property type="molecule type" value="Genomic_DNA"/>
</dbReference>
<organism evidence="2 3">
    <name type="scientific">Thermosipho affectus</name>
    <dbReference type="NCBI Taxonomy" id="660294"/>
    <lineage>
        <taxon>Bacteria</taxon>
        <taxon>Thermotogati</taxon>
        <taxon>Thermotogota</taxon>
        <taxon>Thermotogae</taxon>
        <taxon>Thermotogales</taxon>
        <taxon>Fervidobacteriaceae</taxon>
        <taxon>Thermosipho</taxon>
    </lineage>
</organism>
<gene>
    <name evidence="2" type="ORF">XJ44_07425</name>
</gene>
<proteinExistence type="predicted"/>
<accession>A0ABX3IHN3</accession>
<dbReference type="PANTHER" id="PTHR14969">
    <property type="entry name" value="SPHINGOSINE-1-PHOSPHATE PHOSPHOHYDROLASE"/>
    <property type="match status" value="1"/>
</dbReference>
<reference evidence="2 3" key="1">
    <citation type="submission" date="2015-06" db="EMBL/GenBank/DDBJ databases">
        <title>Genome sequencing of Thermotogales isolates from hydrothermal vents.</title>
        <authorList>
            <person name="Haverkamp T.H."/>
            <person name="Kublanov I.V."/>
            <person name="Nesbo C.L."/>
        </authorList>
    </citation>
    <scope>NUCLEOTIDE SEQUENCE [LARGE SCALE GENOMIC DNA]</scope>
    <source>
        <strain evidence="3">ik275mar</strain>
    </source>
</reference>
<dbReference type="SMART" id="SM00014">
    <property type="entry name" value="acidPPc"/>
    <property type="match status" value="1"/>
</dbReference>
<dbReference type="RefSeq" id="WP_077198583.1">
    <property type="nucleotide sequence ID" value="NZ_LBFC01000022.1"/>
</dbReference>
<dbReference type="InterPro" id="IPR000326">
    <property type="entry name" value="PAP2/HPO"/>
</dbReference>
<dbReference type="Pfam" id="PF01569">
    <property type="entry name" value="PAP2"/>
    <property type="match status" value="1"/>
</dbReference>
<evidence type="ECO:0000313" key="2">
    <source>
        <dbReference type="EMBL" id="ONN26694.1"/>
    </source>
</evidence>
<keyword evidence="3" id="KW-1185">Reference proteome</keyword>
<dbReference type="InterPro" id="IPR036938">
    <property type="entry name" value="PAP2/HPO_sf"/>
</dbReference>
<dbReference type="Proteomes" id="UP000242616">
    <property type="component" value="Unassembled WGS sequence"/>
</dbReference>
<protein>
    <submittedName>
        <fullName evidence="2">PA-phosphatase</fullName>
    </submittedName>
</protein>
<feature type="domain" description="Phosphatidic acid phosphatase type 2/haloperoxidase" evidence="1">
    <location>
        <begin position="91"/>
        <end position="200"/>
    </location>
</feature>
<comment type="caution">
    <text evidence="2">The sequence shown here is derived from an EMBL/GenBank/DDBJ whole genome shotgun (WGS) entry which is preliminary data.</text>
</comment>
<dbReference type="PANTHER" id="PTHR14969:SF13">
    <property type="entry name" value="AT30094P"/>
    <property type="match status" value="1"/>
</dbReference>
<dbReference type="SUPFAM" id="SSF48317">
    <property type="entry name" value="Acid phosphatase/Vanadium-dependent haloperoxidase"/>
    <property type="match status" value="1"/>
</dbReference>
<sequence>MKKIILIIIIISTFIFSFSLDEVLVDVESVNYRLENIFLFSGTFLLDGYVNSLDLSMFNNVIIEKINSMGELDFLTFLGITSFLVCFDDPYTSFTMVESVGFTSVITYSLKMIIGRGRPNSYEKPFVFNFFSFEGKNHSFPSGHSAFAWALFTPIAERYGDFFYLVPFLFSFSRLVGNYHWLSDVVFGALIGYSIGKSFYITSR</sequence>
<evidence type="ECO:0000259" key="1">
    <source>
        <dbReference type="SMART" id="SM00014"/>
    </source>
</evidence>
<dbReference type="Gene3D" id="1.20.144.10">
    <property type="entry name" value="Phosphatidic acid phosphatase type 2/haloperoxidase"/>
    <property type="match status" value="1"/>
</dbReference>
<name>A0ABX3IHN3_9BACT</name>
<evidence type="ECO:0000313" key="3">
    <source>
        <dbReference type="Proteomes" id="UP000242616"/>
    </source>
</evidence>